<reference evidence="4" key="1">
    <citation type="journal article" date="2019" name="Int. J. Syst. Evol. Microbiol.">
        <title>The Global Catalogue of Microorganisms (GCM) 10K type strain sequencing project: providing services to taxonomists for standard genome sequencing and annotation.</title>
        <authorList>
            <consortium name="The Broad Institute Genomics Platform"/>
            <consortium name="The Broad Institute Genome Sequencing Center for Infectious Disease"/>
            <person name="Wu L."/>
            <person name="Ma J."/>
        </authorList>
    </citation>
    <scope>NUCLEOTIDE SEQUENCE [LARGE SCALE GENOMIC DNA]</scope>
    <source>
        <strain evidence="4">CCUG 58938</strain>
    </source>
</reference>
<organism evidence="3 4">
    <name type="scientific">Ohtaekwangia kribbensis</name>
    <dbReference type="NCBI Taxonomy" id="688913"/>
    <lineage>
        <taxon>Bacteria</taxon>
        <taxon>Pseudomonadati</taxon>
        <taxon>Bacteroidota</taxon>
        <taxon>Cytophagia</taxon>
        <taxon>Cytophagales</taxon>
        <taxon>Fulvivirgaceae</taxon>
        <taxon>Ohtaekwangia</taxon>
    </lineage>
</organism>
<protein>
    <submittedName>
        <fullName evidence="3">GlmU family protein</fullName>
    </submittedName>
</protein>
<dbReference type="Proteomes" id="UP001597112">
    <property type="component" value="Unassembled WGS sequence"/>
</dbReference>
<gene>
    <name evidence="3" type="ORF">ACFQ21_07005</name>
</gene>
<comment type="caution">
    <text evidence="3">The sequence shown here is derived from an EMBL/GenBank/DDBJ whole genome shotgun (WGS) entry which is preliminary data.</text>
</comment>
<name>A0ABW3JYJ0_9BACT</name>
<dbReference type="Pfam" id="PF13562">
    <property type="entry name" value="NTP_transf_4"/>
    <property type="match status" value="1"/>
</dbReference>
<dbReference type="InterPro" id="IPR050065">
    <property type="entry name" value="GlmU-like"/>
</dbReference>
<keyword evidence="4" id="KW-1185">Reference proteome</keyword>
<evidence type="ECO:0000256" key="1">
    <source>
        <dbReference type="ARBA" id="ARBA00022679"/>
    </source>
</evidence>
<sequence length="393" mass="43201">MNLILFDDPVVRTSLFPFTYTRPVADIRVGILTIREKWERWLNTKASFKTEEYLQKKFPVHSSPENLLINGAVCPDQVLVDTIKALPPHYFLTKDSLLIAASQPVSEMSASNTIEYSQAITVIDKTWKIFRENAAQLKVDFKLITAGRQSAGIMDKHTVVYGSENDIFVEEGVYIRAAILNAESGPIYLGKNSIVQEGAIIRGSVALCEGAHVNMGAKIRGDVTVGPFSKVGGEVSTSVIFGYSNKAHDGFLGCSVLGEWCNLGADTNTSNLKNNYDTVKLWSHNSESFENTGLQFCGLMMGDHSKCSINTMFNTGTVVDVAANVFGHGFPPNYVPSFAWGGASGFDTYQLPKALETAGRVTGRRNVIFSDVDKEILSHIFETSARSRGWEKK</sequence>
<dbReference type="EMBL" id="JBHTKA010000001">
    <property type="protein sequence ID" value="MFD0999048.1"/>
    <property type="molecule type" value="Genomic_DNA"/>
</dbReference>
<keyword evidence="1" id="KW-0808">Transferase</keyword>
<dbReference type="InterPro" id="IPR023917">
    <property type="entry name" value="Bifunctiontional_GlmU_bac-type"/>
</dbReference>
<dbReference type="RefSeq" id="WP_377576790.1">
    <property type="nucleotide sequence ID" value="NZ_JBHTKA010000001.1"/>
</dbReference>
<dbReference type="SUPFAM" id="SSF51161">
    <property type="entry name" value="Trimeric LpxA-like enzymes"/>
    <property type="match status" value="1"/>
</dbReference>
<dbReference type="NCBIfam" id="TIGR03991">
    <property type="entry name" value="alt_bact_glmU"/>
    <property type="match status" value="1"/>
</dbReference>
<dbReference type="Gene3D" id="2.160.10.10">
    <property type="entry name" value="Hexapeptide repeat proteins"/>
    <property type="match status" value="1"/>
</dbReference>
<accession>A0ABW3JYJ0</accession>
<dbReference type="InterPro" id="IPR011004">
    <property type="entry name" value="Trimer_LpxA-like_sf"/>
</dbReference>
<evidence type="ECO:0000313" key="3">
    <source>
        <dbReference type="EMBL" id="MFD0999048.1"/>
    </source>
</evidence>
<proteinExistence type="predicted"/>
<keyword evidence="2" id="KW-0012">Acyltransferase</keyword>
<evidence type="ECO:0000256" key="2">
    <source>
        <dbReference type="ARBA" id="ARBA00023315"/>
    </source>
</evidence>
<dbReference type="PANTHER" id="PTHR43584:SF9">
    <property type="entry name" value="TRANSFERASE HEXAPEPTIDE REPEAT CONTAINING PROTEIN"/>
    <property type="match status" value="1"/>
</dbReference>
<evidence type="ECO:0000313" key="4">
    <source>
        <dbReference type="Proteomes" id="UP001597112"/>
    </source>
</evidence>
<dbReference type="PANTHER" id="PTHR43584">
    <property type="entry name" value="NUCLEOTIDYL TRANSFERASE"/>
    <property type="match status" value="1"/>
</dbReference>